<sequence>MRLGSRVDIHVSHKTLLTLITEFRESCKIFEMATFVLWSAVVWTLKGLLCTWRFFWVSPYCALKTGPRTHHQSEKLTTGVKTNAHTDSDTTDVQSERKTVLFKRLLRAEEEIHSMKMDIVNQRASWETRFVELQRKQQDLREQLTSEIMVRTGMLLRDNDSDEINDAVAELMLENGLYFEEKDDEFSGGLKKTPAQKAPVVELDVVQKSETSSQASAQSHSRSISGMSNISVRSWRSTGGLNRVFVPHSPLDLKIGHRVRIILPSGRISTGNLRFLGKMQHCPDYTLGVELETADNEHKDGTFEGNFYFDCEPGHGAFVAFSKLLMAWE</sequence>
<gene>
    <name evidence="3" type="ORF">DNTS_020909</name>
</gene>
<comment type="caution">
    <text evidence="3">The sequence shown here is derived from an EMBL/GenBank/DDBJ whole genome shotgun (WGS) entry which is preliminary data.</text>
</comment>
<organism evidence="3 4">
    <name type="scientific">Danionella cerebrum</name>
    <dbReference type="NCBI Taxonomy" id="2873325"/>
    <lineage>
        <taxon>Eukaryota</taxon>
        <taxon>Metazoa</taxon>
        <taxon>Chordata</taxon>
        <taxon>Craniata</taxon>
        <taxon>Vertebrata</taxon>
        <taxon>Euteleostomi</taxon>
        <taxon>Actinopterygii</taxon>
        <taxon>Neopterygii</taxon>
        <taxon>Teleostei</taxon>
        <taxon>Ostariophysi</taxon>
        <taxon>Cypriniformes</taxon>
        <taxon>Danionidae</taxon>
        <taxon>Danioninae</taxon>
        <taxon>Danionella</taxon>
    </lineage>
</organism>
<evidence type="ECO:0000313" key="3">
    <source>
        <dbReference type="EMBL" id="TRY82235.1"/>
    </source>
</evidence>
<keyword evidence="4" id="KW-1185">Reference proteome</keyword>
<dbReference type="SUPFAM" id="SSF74924">
    <property type="entry name" value="Cap-Gly domain"/>
    <property type="match status" value="1"/>
</dbReference>
<dbReference type="SMART" id="SM01052">
    <property type="entry name" value="CAP_GLY"/>
    <property type="match status" value="1"/>
</dbReference>
<dbReference type="AlphaFoldDB" id="A0A553PX18"/>
<dbReference type="PROSITE" id="PS50245">
    <property type="entry name" value="CAP_GLY_2"/>
    <property type="match status" value="1"/>
</dbReference>
<evidence type="ECO:0000313" key="4">
    <source>
        <dbReference type="Proteomes" id="UP000316079"/>
    </source>
</evidence>
<protein>
    <recommendedName>
        <fullName evidence="2">CAP-Gly domain-containing protein</fullName>
    </recommendedName>
</protein>
<evidence type="ECO:0000256" key="1">
    <source>
        <dbReference type="SAM" id="MobiDB-lite"/>
    </source>
</evidence>
<feature type="domain" description="CAP-Gly" evidence="2">
    <location>
        <begin position="277"/>
        <end position="320"/>
    </location>
</feature>
<proteinExistence type="predicted"/>
<dbReference type="STRING" id="623744.A0A553PX18"/>
<reference evidence="3 4" key="1">
    <citation type="journal article" date="2019" name="Sci. Data">
        <title>Hybrid genome assembly and annotation of Danionella translucida.</title>
        <authorList>
            <person name="Kadobianskyi M."/>
            <person name="Schulze L."/>
            <person name="Schuelke M."/>
            <person name="Judkewitz B."/>
        </authorList>
    </citation>
    <scope>NUCLEOTIDE SEQUENCE [LARGE SCALE GENOMIC DNA]</scope>
    <source>
        <strain evidence="3 4">Bolton</strain>
    </source>
</reference>
<feature type="region of interest" description="Disordered" evidence="1">
    <location>
        <begin position="71"/>
        <end position="91"/>
    </location>
</feature>
<dbReference type="InterPro" id="IPR036859">
    <property type="entry name" value="CAP-Gly_dom_sf"/>
</dbReference>
<dbReference type="OrthoDB" id="2130750at2759"/>
<name>A0A553PX18_9TELE</name>
<evidence type="ECO:0000259" key="2">
    <source>
        <dbReference type="PROSITE" id="PS50245"/>
    </source>
</evidence>
<accession>A0A553PX18</accession>
<dbReference type="Gene3D" id="2.30.30.190">
    <property type="entry name" value="CAP Gly-rich-like domain"/>
    <property type="match status" value="1"/>
</dbReference>
<dbReference type="Pfam" id="PF01302">
    <property type="entry name" value="CAP_GLY"/>
    <property type="match status" value="1"/>
</dbReference>
<dbReference type="Proteomes" id="UP000316079">
    <property type="component" value="Unassembled WGS sequence"/>
</dbReference>
<dbReference type="EMBL" id="SRMA01026568">
    <property type="protein sequence ID" value="TRY82235.1"/>
    <property type="molecule type" value="Genomic_DNA"/>
</dbReference>
<dbReference type="InterPro" id="IPR000938">
    <property type="entry name" value="CAP-Gly_domain"/>
</dbReference>